<proteinExistence type="predicted"/>
<evidence type="ECO:0000256" key="1">
    <source>
        <dbReference type="SAM" id="MobiDB-lite"/>
    </source>
</evidence>
<feature type="region of interest" description="Disordered" evidence="1">
    <location>
        <begin position="358"/>
        <end position="468"/>
    </location>
</feature>
<dbReference type="Proteomes" id="UP001189429">
    <property type="component" value="Unassembled WGS sequence"/>
</dbReference>
<feature type="compositionally biased region" description="Basic and acidic residues" evidence="1">
    <location>
        <begin position="324"/>
        <end position="342"/>
    </location>
</feature>
<evidence type="ECO:0000313" key="3">
    <source>
        <dbReference type="Proteomes" id="UP001189429"/>
    </source>
</evidence>
<protein>
    <submittedName>
        <fullName evidence="2">Uncharacterized protein</fullName>
    </submittedName>
</protein>
<gene>
    <name evidence="2" type="ORF">PCOR1329_LOCUS17828</name>
</gene>
<comment type="caution">
    <text evidence="2">The sequence shown here is derived from an EMBL/GenBank/DDBJ whole genome shotgun (WGS) entry which is preliminary data.</text>
</comment>
<accession>A0ABN9R7Z5</accession>
<sequence length="468" mass="48396">MSKFGLAFAQGPGATEALLLETDGRRQRGDSSTRGLRGFRAAAAVCPQLRESLLSAVQLEGIDELFQQQTQVGGKGLGPDAALQGSLEAAVAIFGSHPGNHQLLLKTSQFLSLLLAEPNAQQQLPMAVLFQAAQAVSAVSVQLLADAAAAGSEGLSAQGKAGSPSPAKLLTWFLSLLALVLPGLGAKLRDRPASEQFVQELLGRVVAQLLGAAGPQQDALALKAAQVLPSLPPEPWVQEAFLESGVVHSLALARRRCADAPPDAPLPHALHAAARGAFSDNLDLCVKALEDMFVSEEFVCLLVLDELQVSSDMVFLAARTRGLGGHDRASSIDRAGASERRGMGRVRPSRLAAFLAGGPEDQAEPRAPPGNGQGPASPEGGAAGSREVGATGGARAEPAESRRPELARQGRQRRGRAPTLDEGMAASGDQGRGAREPTASGKTSPAPNRCSNAAKNAGRQKGSRPRGA</sequence>
<reference evidence="2" key="1">
    <citation type="submission" date="2023-10" db="EMBL/GenBank/DDBJ databases">
        <authorList>
            <person name="Chen Y."/>
            <person name="Shah S."/>
            <person name="Dougan E. K."/>
            <person name="Thang M."/>
            <person name="Chan C."/>
        </authorList>
    </citation>
    <scope>NUCLEOTIDE SEQUENCE [LARGE SCALE GENOMIC DNA]</scope>
</reference>
<dbReference type="EMBL" id="CAUYUJ010005558">
    <property type="protein sequence ID" value="CAK0814146.1"/>
    <property type="molecule type" value="Genomic_DNA"/>
</dbReference>
<feature type="compositionally biased region" description="Basic and acidic residues" evidence="1">
    <location>
        <begin position="397"/>
        <end position="408"/>
    </location>
</feature>
<name>A0ABN9R7Z5_9DINO</name>
<feature type="region of interest" description="Disordered" evidence="1">
    <location>
        <begin position="324"/>
        <end position="346"/>
    </location>
</feature>
<organism evidence="2 3">
    <name type="scientific">Prorocentrum cordatum</name>
    <dbReference type="NCBI Taxonomy" id="2364126"/>
    <lineage>
        <taxon>Eukaryota</taxon>
        <taxon>Sar</taxon>
        <taxon>Alveolata</taxon>
        <taxon>Dinophyceae</taxon>
        <taxon>Prorocentrales</taxon>
        <taxon>Prorocentraceae</taxon>
        <taxon>Prorocentrum</taxon>
    </lineage>
</organism>
<evidence type="ECO:0000313" key="2">
    <source>
        <dbReference type="EMBL" id="CAK0814146.1"/>
    </source>
</evidence>
<keyword evidence="3" id="KW-1185">Reference proteome</keyword>
<feature type="compositionally biased region" description="Polar residues" evidence="1">
    <location>
        <begin position="440"/>
        <end position="454"/>
    </location>
</feature>